<dbReference type="SMART" id="SM00220">
    <property type="entry name" value="S_TKc"/>
    <property type="match status" value="1"/>
</dbReference>
<gene>
    <name evidence="16" type="ORF">RJ641_001788</name>
</gene>
<feature type="domain" description="NAF" evidence="15">
    <location>
        <begin position="313"/>
        <end position="337"/>
    </location>
</feature>
<dbReference type="Gene3D" id="3.30.310.80">
    <property type="entry name" value="Kinase associated domain 1, KA1"/>
    <property type="match status" value="1"/>
</dbReference>
<comment type="similarity">
    <text evidence="2">Belongs to the protein kinase superfamily. CAMK Ser/Thr protein kinase family. SNF1 subfamily.</text>
</comment>
<accession>A0AAN8VI76</accession>
<dbReference type="PROSITE" id="PS00108">
    <property type="entry name" value="PROTEIN_KINASE_ST"/>
    <property type="match status" value="1"/>
</dbReference>
<evidence type="ECO:0000256" key="6">
    <source>
        <dbReference type="ARBA" id="ARBA00022741"/>
    </source>
</evidence>
<evidence type="ECO:0000313" key="17">
    <source>
        <dbReference type="Proteomes" id="UP001370490"/>
    </source>
</evidence>
<comment type="caution">
    <text evidence="16">The sequence shown here is derived from an EMBL/GenBank/DDBJ whole genome shotgun (WGS) entry which is preliminary data.</text>
</comment>
<dbReference type="InterPro" id="IPR004041">
    <property type="entry name" value="NAF_dom"/>
</dbReference>
<dbReference type="CDD" id="cd14663">
    <property type="entry name" value="STKc_SnRK3"/>
    <property type="match status" value="1"/>
</dbReference>
<evidence type="ECO:0000256" key="10">
    <source>
        <dbReference type="ARBA" id="ARBA00047899"/>
    </source>
</evidence>
<dbReference type="InterPro" id="IPR011009">
    <property type="entry name" value="Kinase-like_dom_sf"/>
</dbReference>
<evidence type="ECO:0000259" key="15">
    <source>
        <dbReference type="PROSITE" id="PS50816"/>
    </source>
</evidence>
<evidence type="ECO:0000313" key="16">
    <source>
        <dbReference type="EMBL" id="KAK6932164.1"/>
    </source>
</evidence>
<dbReference type="EC" id="2.7.11.1" evidence="3"/>
<dbReference type="InterPro" id="IPR017441">
    <property type="entry name" value="Protein_kinase_ATP_BS"/>
</dbReference>
<evidence type="ECO:0000256" key="1">
    <source>
        <dbReference type="ARBA" id="ARBA00001936"/>
    </source>
</evidence>
<evidence type="ECO:0000256" key="4">
    <source>
        <dbReference type="ARBA" id="ARBA00022527"/>
    </source>
</evidence>
<dbReference type="Proteomes" id="UP001370490">
    <property type="component" value="Unassembled WGS sequence"/>
</dbReference>
<keyword evidence="7" id="KW-0418">Kinase</keyword>
<proteinExistence type="inferred from homology"/>
<keyword evidence="5" id="KW-0808">Transferase</keyword>
<organism evidence="16 17">
    <name type="scientific">Dillenia turbinata</name>
    <dbReference type="NCBI Taxonomy" id="194707"/>
    <lineage>
        <taxon>Eukaryota</taxon>
        <taxon>Viridiplantae</taxon>
        <taxon>Streptophyta</taxon>
        <taxon>Embryophyta</taxon>
        <taxon>Tracheophyta</taxon>
        <taxon>Spermatophyta</taxon>
        <taxon>Magnoliopsida</taxon>
        <taxon>eudicotyledons</taxon>
        <taxon>Gunneridae</taxon>
        <taxon>Pentapetalae</taxon>
        <taxon>Dilleniales</taxon>
        <taxon>Dilleniaceae</taxon>
        <taxon>Dillenia</taxon>
    </lineage>
</organism>
<dbReference type="PANTHER" id="PTHR43895">
    <property type="entry name" value="CALCIUM/CALMODULIN-DEPENDENT PROTEIN KINASE KINASE-RELATED"/>
    <property type="match status" value="1"/>
</dbReference>
<evidence type="ECO:0000256" key="9">
    <source>
        <dbReference type="ARBA" id="ARBA00023211"/>
    </source>
</evidence>
<dbReference type="InterPro" id="IPR018451">
    <property type="entry name" value="NAF/FISL_domain"/>
</dbReference>
<evidence type="ECO:0000259" key="14">
    <source>
        <dbReference type="PROSITE" id="PS50011"/>
    </source>
</evidence>
<evidence type="ECO:0000256" key="12">
    <source>
        <dbReference type="PROSITE-ProRule" id="PRU10141"/>
    </source>
</evidence>
<name>A0AAN8VI76_9MAGN</name>
<evidence type="ECO:0000256" key="8">
    <source>
        <dbReference type="ARBA" id="ARBA00022840"/>
    </source>
</evidence>
<comment type="cofactor">
    <cofactor evidence="1">
        <name>Mn(2+)</name>
        <dbReference type="ChEBI" id="CHEBI:29035"/>
    </cofactor>
</comment>
<dbReference type="AlphaFoldDB" id="A0AAN8VI76"/>
<keyword evidence="9" id="KW-0464">Manganese</keyword>
<dbReference type="GO" id="GO:0004674">
    <property type="term" value="F:protein serine/threonine kinase activity"/>
    <property type="evidence" value="ECO:0007669"/>
    <property type="project" value="UniProtKB-KW"/>
</dbReference>
<dbReference type="PROSITE" id="PS00107">
    <property type="entry name" value="PROTEIN_KINASE_ATP"/>
    <property type="match status" value="1"/>
</dbReference>
<dbReference type="InterPro" id="IPR000719">
    <property type="entry name" value="Prot_kinase_dom"/>
</dbReference>
<sequence>MTSRGSSRSLTRVGKYELGRTLGEGTFAKVKFARNIETGENVAIKILDKDKILKHKMIGQIKREISTMKLIRHPNVIRLYEVIASKTKIYIVLEFVTGGELYDKIASKGRLKEDEARKYFQQLINAVDYCHSRGVCHRDLKPENLLLDANGVLKVSDFGLSALPQQIREDGLLHTTCGTPNYVAPEVINNKGYDGAKADLWSCGVILFVLMAGYLPFEESNLMALYKKIFKADFTCPPWFSSSAKKLIKRILDPNPQTRITIAEVIENEWFKKGYKPPVYEDVEVSLDDVNALFNNLGESQDLVVERREEQTAVPVTLNAFELISTSQGLNLSSLFEKQMGLVNRETRFASKCPANEIISKIEQAATPLGFDVKKNQFKMKLKGEKSGRKGHLSVATEIFEVAPSLYMVELRKAGGDTLEFHKFYKNLSTGLKDIVWKSGDEAKEEVNPGSYLSKIPYQIYSLVESQNS</sequence>
<dbReference type="PROSITE" id="PS50816">
    <property type="entry name" value="NAF"/>
    <property type="match status" value="1"/>
</dbReference>
<dbReference type="Pfam" id="PF03822">
    <property type="entry name" value="NAF"/>
    <property type="match status" value="1"/>
</dbReference>
<keyword evidence="6 12" id="KW-0547">Nucleotide-binding</keyword>
<dbReference type="CDD" id="cd12195">
    <property type="entry name" value="CIPK_C"/>
    <property type="match status" value="1"/>
</dbReference>
<dbReference type="FunFam" id="1.10.510.10:FF:000279">
    <property type="entry name" value="Non-specific serine/threonine protein kinase"/>
    <property type="match status" value="1"/>
</dbReference>
<dbReference type="InterPro" id="IPR008271">
    <property type="entry name" value="Ser/Thr_kinase_AS"/>
</dbReference>
<dbReference type="GO" id="GO:0005524">
    <property type="term" value="F:ATP binding"/>
    <property type="evidence" value="ECO:0007669"/>
    <property type="project" value="UniProtKB-UniRule"/>
</dbReference>
<comment type="catalytic activity">
    <reaction evidence="10">
        <text>L-threonyl-[protein] + ATP = O-phospho-L-threonyl-[protein] + ADP + H(+)</text>
        <dbReference type="Rhea" id="RHEA:46608"/>
        <dbReference type="Rhea" id="RHEA-COMP:11060"/>
        <dbReference type="Rhea" id="RHEA-COMP:11605"/>
        <dbReference type="ChEBI" id="CHEBI:15378"/>
        <dbReference type="ChEBI" id="CHEBI:30013"/>
        <dbReference type="ChEBI" id="CHEBI:30616"/>
        <dbReference type="ChEBI" id="CHEBI:61977"/>
        <dbReference type="ChEBI" id="CHEBI:456216"/>
        <dbReference type="EC" id="2.7.11.1"/>
    </reaction>
</comment>
<evidence type="ECO:0000256" key="5">
    <source>
        <dbReference type="ARBA" id="ARBA00022679"/>
    </source>
</evidence>
<dbReference type="Gene3D" id="3.30.200.20">
    <property type="entry name" value="Phosphorylase Kinase, domain 1"/>
    <property type="match status" value="1"/>
</dbReference>
<dbReference type="GO" id="GO:0007165">
    <property type="term" value="P:signal transduction"/>
    <property type="evidence" value="ECO:0007669"/>
    <property type="project" value="InterPro"/>
</dbReference>
<comment type="catalytic activity">
    <reaction evidence="11">
        <text>L-seryl-[protein] + ATP = O-phospho-L-seryl-[protein] + ADP + H(+)</text>
        <dbReference type="Rhea" id="RHEA:17989"/>
        <dbReference type="Rhea" id="RHEA-COMP:9863"/>
        <dbReference type="Rhea" id="RHEA-COMP:11604"/>
        <dbReference type="ChEBI" id="CHEBI:15378"/>
        <dbReference type="ChEBI" id="CHEBI:29999"/>
        <dbReference type="ChEBI" id="CHEBI:30616"/>
        <dbReference type="ChEBI" id="CHEBI:83421"/>
        <dbReference type="ChEBI" id="CHEBI:456216"/>
        <dbReference type="EC" id="2.7.11.1"/>
    </reaction>
</comment>
<dbReference type="EMBL" id="JBAMMX010000010">
    <property type="protein sequence ID" value="KAK6932164.1"/>
    <property type="molecule type" value="Genomic_DNA"/>
</dbReference>
<keyword evidence="8 12" id="KW-0067">ATP-binding</keyword>
<evidence type="ECO:0000256" key="2">
    <source>
        <dbReference type="ARBA" id="ARBA00006234"/>
    </source>
</evidence>
<protein>
    <recommendedName>
        <fullName evidence="3">non-specific serine/threonine protein kinase</fullName>
        <ecNumber evidence="3">2.7.11.1</ecNumber>
    </recommendedName>
</protein>
<dbReference type="PROSITE" id="PS50011">
    <property type="entry name" value="PROTEIN_KINASE_DOM"/>
    <property type="match status" value="1"/>
</dbReference>
<dbReference type="Gene3D" id="1.10.510.10">
    <property type="entry name" value="Transferase(Phosphotransferase) domain 1"/>
    <property type="match status" value="1"/>
</dbReference>
<evidence type="ECO:0000256" key="13">
    <source>
        <dbReference type="RuleBase" id="RU000304"/>
    </source>
</evidence>
<feature type="binding site" evidence="12">
    <location>
        <position position="45"/>
    </location>
    <ligand>
        <name>ATP</name>
        <dbReference type="ChEBI" id="CHEBI:30616"/>
    </ligand>
</feature>
<keyword evidence="4 13" id="KW-0723">Serine/threonine-protein kinase</keyword>
<feature type="domain" description="Protein kinase" evidence="14">
    <location>
        <begin position="16"/>
        <end position="271"/>
    </location>
</feature>
<dbReference type="PANTHER" id="PTHR43895:SF123">
    <property type="entry name" value="NON-SPECIFIC SERINE_THREONINE PROTEIN KINASE"/>
    <property type="match status" value="1"/>
</dbReference>
<evidence type="ECO:0000256" key="3">
    <source>
        <dbReference type="ARBA" id="ARBA00012513"/>
    </source>
</evidence>
<reference evidence="16 17" key="1">
    <citation type="submission" date="2023-12" db="EMBL/GenBank/DDBJ databases">
        <title>A high-quality genome assembly for Dillenia turbinata (Dilleniales).</title>
        <authorList>
            <person name="Chanderbali A."/>
        </authorList>
    </citation>
    <scope>NUCLEOTIDE SEQUENCE [LARGE SCALE GENOMIC DNA]</scope>
    <source>
        <strain evidence="16">LSX21</strain>
        <tissue evidence="16">Leaf</tissue>
    </source>
</reference>
<dbReference type="FunFam" id="3.30.310.80:FF:000002">
    <property type="entry name" value="Non-specific serine/threonine protein kinase"/>
    <property type="match status" value="1"/>
</dbReference>
<evidence type="ECO:0000256" key="11">
    <source>
        <dbReference type="ARBA" id="ARBA00048679"/>
    </source>
</evidence>
<evidence type="ECO:0000256" key="7">
    <source>
        <dbReference type="ARBA" id="ARBA00022777"/>
    </source>
</evidence>
<keyword evidence="17" id="KW-1185">Reference proteome</keyword>
<dbReference type="FunFam" id="3.30.200.20:FF:000096">
    <property type="entry name" value="Non-specific serine/threonine protein kinase"/>
    <property type="match status" value="1"/>
</dbReference>
<dbReference type="SUPFAM" id="SSF56112">
    <property type="entry name" value="Protein kinase-like (PK-like)"/>
    <property type="match status" value="1"/>
</dbReference>
<dbReference type="Pfam" id="PF00069">
    <property type="entry name" value="Pkinase"/>
    <property type="match status" value="1"/>
</dbReference>